<organism evidence="2 3">
    <name type="scientific">Novosphingobium colocasiae</name>
    <dbReference type="NCBI Taxonomy" id="1256513"/>
    <lineage>
        <taxon>Bacteria</taxon>
        <taxon>Pseudomonadati</taxon>
        <taxon>Pseudomonadota</taxon>
        <taxon>Alphaproteobacteria</taxon>
        <taxon>Sphingomonadales</taxon>
        <taxon>Sphingomonadaceae</taxon>
        <taxon>Novosphingobium</taxon>
    </lineage>
</organism>
<dbReference type="Gene3D" id="3.40.50.720">
    <property type="entry name" value="NAD(P)-binding Rossmann-like Domain"/>
    <property type="match status" value="1"/>
</dbReference>
<dbReference type="AlphaFoldDB" id="A0A918PP25"/>
<evidence type="ECO:0000313" key="2">
    <source>
        <dbReference type="EMBL" id="GGZ17511.1"/>
    </source>
</evidence>
<dbReference type="PRINTS" id="PR00080">
    <property type="entry name" value="SDRFAMILY"/>
</dbReference>
<comment type="similarity">
    <text evidence="1">Belongs to the short-chain dehydrogenases/reductases (SDR) family.</text>
</comment>
<dbReference type="EMBL" id="BMZA01000037">
    <property type="protein sequence ID" value="GGZ17511.1"/>
    <property type="molecule type" value="Genomic_DNA"/>
</dbReference>
<dbReference type="InterPro" id="IPR020904">
    <property type="entry name" value="Sc_DH/Rdtase_CS"/>
</dbReference>
<evidence type="ECO:0000313" key="3">
    <source>
        <dbReference type="Proteomes" id="UP000648075"/>
    </source>
</evidence>
<dbReference type="FunFam" id="3.40.50.720:FF:000084">
    <property type="entry name" value="Short-chain dehydrogenase reductase"/>
    <property type="match status" value="1"/>
</dbReference>
<proteinExistence type="inferred from homology"/>
<evidence type="ECO:0000256" key="1">
    <source>
        <dbReference type="ARBA" id="ARBA00006484"/>
    </source>
</evidence>
<dbReference type="SUPFAM" id="SSF51735">
    <property type="entry name" value="NAD(P)-binding Rossmann-fold domains"/>
    <property type="match status" value="1"/>
</dbReference>
<dbReference type="PANTHER" id="PTHR42760:SF132">
    <property type="entry name" value="SHORT-CHAIN DEHYDROGENASE_REDUCTASE FAMILY PROTEIN"/>
    <property type="match status" value="1"/>
</dbReference>
<name>A0A918PP25_9SPHN</name>
<dbReference type="PRINTS" id="PR00081">
    <property type="entry name" value="GDHRDH"/>
</dbReference>
<reference evidence="2" key="1">
    <citation type="journal article" date="2014" name="Int. J. Syst. Evol. Microbiol.">
        <title>Complete genome sequence of Corynebacterium casei LMG S-19264T (=DSM 44701T), isolated from a smear-ripened cheese.</title>
        <authorList>
            <consortium name="US DOE Joint Genome Institute (JGI-PGF)"/>
            <person name="Walter F."/>
            <person name="Albersmeier A."/>
            <person name="Kalinowski J."/>
            <person name="Ruckert C."/>
        </authorList>
    </citation>
    <scope>NUCLEOTIDE SEQUENCE</scope>
    <source>
        <strain evidence="2">KCTC 32255</strain>
    </source>
</reference>
<reference evidence="2" key="2">
    <citation type="submission" date="2020-09" db="EMBL/GenBank/DDBJ databases">
        <authorList>
            <person name="Sun Q."/>
            <person name="Kim S."/>
        </authorList>
    </citation>
    <scope>NUCLEOTIDE SEQUENCE</scope>
    <source>
        <strain evidence="2">KCTC 32255</strain>
    </source>
</reference>
<dbReference type="GO" id="GO:0016616">
    <property type="term" value="F:oxidoreductase activity, acting on the CH-OH group of donors, NAD or NADP as acceptor"/>
    <property type="evidence" value="ECO:0007669"/>
    <property type="project" value="TreeGrafter"/>
</dbReference>
<gene>
    <name evidence="2" type="ORF">GCM10011614_35030</name>
</gene>
<protein>
    <submittedName>
        <fullName evidence="2">Oxidoreductase</fullName>
    </submittedName>
</protein>
<dbReference type="Pfam" id="PF13561">
    <property type="entry name" value="adh_short_C2"/>
    <property type="match status" value="1"/>
</dbReference>
<dbReference type="InterPro" id="IPR036291">
    <property type="entry name" value="NAD(P)-bd_dom_sf"/>
</dbReference>
<sequence>MTDLNFAGKQVLVVGGSSGIGNATARAFKAAGADVMVTGTRASPAEYGPEQAVDFEGLAYSRLDVSNSAMLADWDPGLTRLDVMVLSQGSVEYGRREFEPETFRRIVEINLNSQIDCATKLKPLLSDSEGSIITISSVGGLRATIANPAYAASKAGVIHLTRVLGAAWARDGIRVNGIAPGLVETKMISVTSENPERLAARVAGIPLRRIGQADEIASIALFLASPMASYIVGHTIVADGGRTLN</sequence>
<dbReference type="Proteomes" id="UP000648075">
    <property type="component" value="Unassembled WGS sequence"/>
</dbReference>
<dbReference type="PROSITE" id="PS00061">
    <property type="entry name" value="ADH_SHORT"/>
    <property type="match status" value="1"/>
</dbReference>
<dbReference type="RefSeq" id="WP_189622576.1">
    <property type="nucleotide sequence ID" value="NZ_BMZA01000037.1"/>
</dbReference>
<dbReference type="InterPro" id="IPR002347">
    <property type="entry name" value="SDR_fam"/>
</dbReference>
<dbReference type="CDD" id="cd05233">
    <property type="entry name" value="SDR_c"/>
    <property type="match status" value="1"/>
</dbReference>
<dbReference type="PANTHER" id="PTHR42760">
    <property type="entry name" value="SHORT-CHAIN DEHYDROGENASES/REDUCTASES FAMILY MEMBER"/>
    <property type="match status" value="1"/>
</dbReference>
<accession>A0A918PP25</accession>
<comment type="caution">
    <text evidence="2">The sequence shown here is derived from an EMBL/GenBank/DDBJ whole genome shotgun (WGS) entry which is preliminary data.</text>
</comment>
<keyword evidence="3" id="KW-1185">Reference proteome</keyword>